<name>A0AAN7VIX3_9COLE</name>
<gene>
    <name evidence="2" type="ORF">RI129_002421</name>
</gene>
<evidence type="ECO:0000313" key="2">
    <source>
        <dbReference type="EMBL" id="KAK5647529.1"/>
    </source>
</evidence>
<feature type="chain" id="PRO_5043017415" evidence="1">
    <location>
        <begin position="19"/>
        <end position="167"/>
    </location>
</feature>
<dbReference type="SUPFAM" id="SSF47565">
    <property type="entry name" value="Insect pheromone/odorant-binding proteins"/>
    <property type="match status" value="1"/>
</dbReference>
<dbReference type="Gene3D" id="1.10.238.20">
    <property type="entry name" value="Pheromone/general odorant binding protein domain"/>
    <property type="match status" value="1"/>
</dbReference>
<organism evidence="2 3">
    <name type="scientific">Pyrocoelia pectoralis</name>
    <dbReference type="NCBI Taxonomy" id="417401"/>
    <lineage>
        <taxon>Eukaryota</taxon>
        <taxon>Metazoa</taxon>
        <taxon>Ecdysozoa</taxon>
        <taxon>Arthropoda</taxon>
        <taxon>Hexapoda</taxon>
        <taxon>Insecta</taxon>
        <taxon>Pterygota</taxon>
        <taxon>Neoptera</taxon>
        <taxon>Endopterygota</taxon>
        <taxon>Coleoptera</taxon>
        <taxon>Polyphaga</taxon>
        <taxon>Elateriformia</taxon>
        <taxon>Elateroidea</taxon>
        <taxon>Lampyridae</taxon>
        <taxon>Lampyrinae</taxon>
        <taxon>Pyrocoelia</taxon>
    </lineage>
</organism>
<dbReference type="GO" id="GO:0005549">
    <property type="term" value="F:odorant binding"/>
    <property type="evidence" value="ECO:0007669"/>
    <property type="project" value="InterPro"/>
</dbReference>
<feature type="signal peptide" evidence="1">
    <location>
        <begin position="1"/>
        <end position="18"/>
    </location>
</feature>
<sequence length="167" mass="19380">MDTVTIILFLLCLMNATSYPLNRREVPKQFAEVEIKTVQESYECGKQMGQRVLSLKTPNTHGIFEETNGATNELWGCVWSRLNLINEDSTLNEENLENYFLENMRATAHNTTMTNSSMKFIVQECKHLKGENYGATAIKMHNCIQRFLNTYLFLEKNYLIVHSWNKS</sequence>
<reference evidence="2 3" key="1">
    <citation type="journal article" date="2024" name="Insects">
        <title>An Improved Chromosome-Level Genome Assembly of the Firefly Pyrocoelia pectoralis.</title>
        <authorList>
            <person name="Fu X."/>
            <person name="Meyer-Rochow V.B."/>
            <person name="Ballantyne L."/>
            <person name="Zhu X."/>
        </authorList>
    </citation>
    <scope>NUCLEOTIDE SEQUENCE [LARGE SCALE GENOMIC DNA]</scope>
    <source>
        <strain evidence="2">XCY_ONT2</strain>
    </source>
</reference>
<evidence type="ECO:0000256" key="1">
    <source>
        <dbReference type="SAM" id="SignalP"/>
    </source>
</evidence>
<comment type="caution">
    <text evidence="2">The sequence shown here is derived from an EMBL/GenBank/DDBJ whole genome shotgun (WGS) entry which is preliminary data.</text>
</comment>
<dbReference type="InterPro" id="IPR036728">
    <property type="entry name" value="PBP_GOBP_sf"/>
</dbReference>
<evidence type="ECO:0000313" key="3">
    <source>
        <dbReference type="Proteomes" id="UP001329430"/>
    </source>
</evidence>
<protein>
    <submittedName>
        <fullName evidence="2">Uncharacterized protein</fullName>
    </submittedName>
</protein>
<keyword evidence="1" id="KW-0732">Signal</keyword>
<dbReference type="EMBL" id="JAVRBK010000002">
    <property type="protein sequence ID" value="KAK5647529.1"/>
    <property type="molecule type" value="Genomic_DNA"/>
</dbReference>
<dbReference type="Pfam" id="PF01395">
    <property type="entry name" value="PBP_GOBP"/>
    <property type="match status" value="1"/>
</dbReference>
<dbReference type="Proteomes" id="UP001329430">
    <property type="component" value="Chromosome 2"/>
</dbReference>
<proteinExistence type="predicted"/>
<accession>A0AAN7VIX3</accession>
<keyword evidence="3" id="KW-1185">Reference proteome</keyword>
<dbReference type="AlphaFoldDB" id="A0AAN7VIX3"/>
<dbReference type="InterPro" id="IPR006170">
    <property type="entry name" value="PBP/GOBP"/>
</dbReference>